<dbReference type="Proteomes" id="UP000049077">
    <property type="component" value="Unassembled WGS sequence"/>
</dbReference>
<dbReference type="InterPro" id="IPR021352">
    <property type="entry name" value="DUF2971"/>
</dbReference>
<proteinExistence type="predicted"/>
<protein>
    <recommendedName>
        <fullName evidence="3">DUF2971 family protein</fullName>
    </recommendedName>
</protein>
<sequence>MAQPNKVFRYQKFSALSIDALCHDQLYFADPKDFNDPLDCSPSVMSDSDIHELRQILTEQIRKRVEAETLSSLDKAKAYGEGAEAHASKMGRQAAEAEVANIAYYATDPDYNGTVEECESWLLTVGIQRELLKQYDKGICCFSSSDLNPLLWSHYGDQHRGFCVGYSLNRSPKPNLHKVNYGSNRIVHTSAIAKAMIEGNQEYQQNLDENVLLRKAPPWSYEEEWRLLGRRGIQDSVLMIEEVTFGLRCPTAVMHSIISALENRSEKVEFYEMYQTRESFTLKKRSVDDEILHHLPRTARSGIEIFG</sequence>
<reference evidence="1 2" key="1">
    <citation type="submission" date="2014-06" db="EMBL/GenBank/DDBJ databases">
        <authorList>
            <person name="Le Roux F."/>
        </authorList>
    </citation>
    <scope>NUCLEOTIDE SEQUENCE [LARGE SCALE GENOMIC DNA]</scope>
    <source>
        <strain evidence="1 2">J5-4</strain>
    </source>
</reference>
<evidence type="ECO:0000313" key="2">
    <source>
        <dbReference type="Proteomes" id="UP000049077"/>
    </source>
</evidence>
<dbReference type="Pfam" id="PF11185">
    <property type="entry name" value="DUF2971"/>
    <property type="match status" value="1"/>
</dbReference>
<dbReference type="RefSeq" id="WP_057620344.1">
    <property type="nucleotide sequence ID" value="NZ_CAWMQT010000021.1"/>
</dbReference>
<gene>
    <name evidence="1" type="ORF">VCR4J5_1170002</name>
</gene>
<dbReference type="EMBL" id="CCJX01000021">
    <property type="protein sequence ID" value="CDS94882.1"/>
    <property type="molecule type" value="Genomic_DNA"/>
</dbReference>
<organism evidence="1 2">
    <name type="scientific">Vibrio crassostreae</name>
    <dbReference type="NCBI Taxonomy" id="246167"/>
    <lineage>
        <taxon>Bacteria</taxon>
        <taxon>Pseudomonadati</taxon>
        <taxon>Pseudomonadota</taxon>
        <taxon>Gammaproteobacteria</taxon>
        <taxon>Vibrionales</taxon>
        <taxon>Vibrionaceae</taxon>
        <taxon>Vibrio</taxon>
    </lineage>
</organism>
<comment type="caution">
    <text evidence="1">The sequence shown here is derived from an EMBL/GenBank/DDBJ whole genome shotgun (WGS) entry which is preliminary data.</text>
</comment>
<accession>A0ABM9QL79</accession>
<name>A0ABM9QL79_9VIBR</name>
<keyword evidence="2" id="KW-1185">Reference proteome</keyword>
<evidence type="ECO:0008006" key="3">
    <source>
        <dbReference type="Google" id="ProtNLM"/>
    </source>
</evidence>
<evidence type="ECO:0000313" key="1">
    <source>
        <dbReference type="EMBL" id="CDS94882.1"/>
    </source>
</evidence>